<protein>
    <recommendedName>
        <fullName evidence="6">Lysozyme</fullName>
    </recommendedName>
</protein>
<evidence type="ECO:0008006" key="6">
    <source>
        <dbReference type="Google" id="ProtNLM"/>
    </source>
</evidence>
<dbReference type="InterPro" id="IPR002053">
    <property type="entry name" value="Glyco_hydro_25"/>
</dbReference>
<evidence type="ECO:0000256" key="2">
    <source>
        <dbReference type="ARBA" id="ARBA00022801"/>
    </source>
</evidence>
<dbReference type="CDD" id="cd00599">
    <property type="entry name" value="GH25_muramidase"/>
    <property type="match status" value="1"/>
</dbReference>
<evidence type="ECO:0000313" key="5">
    <source>
        <dbReference type="Proteomes" id="UP000650628"/>
    </source>
</evidence>
<dbReference type="Proteomes" id="UP000650628">
    <property type="component" value="Unassembled WGS sequence"/>
</dbReference>
<dbReference type="SUPFAM" id="SSF51445">
    <property type="entry name" value="(Trans)glycosidases"/>
    <property type="match status" value="1"/>
</dbReference>
<comment type="caution">
    <text evidence="4">The sequence shown here is derived from an EMBL/GenBank/DDBJ whole genome shotgun (WGS) entry which is preliminary data.</text>
</comment>
<dbReference type="PANTHER" id="PTHR34135:SF2">
    <property type="entry name" value="LYSOZYME"/>
    <property type="match status" value="1"/>
</dbReference>
<dbReference type="PROSITE" id="PS51904">
    <property type="entry name" value="GLYCOSYL_HYDROL_F25_2"/>
    <property type="match status" value="1"/>
</dbReference>
<dbReference type="PANTHER" id="PTHR34135">
    <property type="entry name" value="LYSOZYME"/>
    <property type="match status" value="1"/>
</dbReference>
<evidence type="ECO:0000256" key="3">
    <source>
        <dbReference type="ARBA" id="ARBA00023295"/>
    </source>
</evidence>
<dbReference type="InterPro" id="IPR017853">
    <property type="entry name" value="GH"/>
</dbReference>
<dbReference type="EMBL" id="BOOO01000045">
    <property type="protein sequence ID" value="GII34026.1"/>
    <property type="molecule type" value="Genomic_DNA"/>
</dbReference>
<dbReference type="Pfam" id="PF01183">
    <property type="entry name" value="Glyco_hydro_25"/>
    <property type="match status" value="1"/>
</dbReference>
<gene>
    <name evidence="4" type="ORF">Pmi06nite_74680</name>
</gene>
<dbReference type="GO" id="GO:0009253">
    <property type="term" value="P:peptidoglycan catabolic process"/>
    <property type="evidence" value="ECO:0007669"/>
    <property type="project" value="InterPro"/>
</dbReference>
<dbReference type="SMART" id="SM00641">
    <property type="entry name" value="Glyco_25"/>
    <property type="match status" value="1"/>
</dbReference>
<dbReference type="AlphaFoldDB" id="A0A8J3XAY0"/>
<accession>A0A8J3XAY0</accession>
<keyword evidence="5" id="KW-1185">Reference proteome</keyword>
<dbReference type="GO" id="GO:0016998">
    <property type="term" value="P:cell wall macromolecule catabolic process"/>
    <property type="evidence" value="ECO:0007669"/>
    <property type="project" value="InterPro"/>
</dbReference>
<dbReference type="RefSeq" id="WP_203957846.1">
    <property type="nucleotide sequence ID" value="NZ_BOOO01000045.1"/>
</dbReference>
<dbReference type="GO" id="GO:0003796">
    <property type="term" value="F:lysozyme activity"/>
    <property type="evidence" value="ECO:0007669"/>
    <property type="project" value="InterPro"/>
</dbReference>
<keyword evidence="3" id="KW-0326">Glycosidase</keyword>
<organism evidence="4 5">
    <name type="scientific">Planotetraspora mira</name>
    <dbReference type="NCBI Taxonomy" id="58121"/>
    <lineage>
        <taxon>Bacteria</taxon>
        <taxon>Bacillati</taxon>
        <taxon>Actinomycetota</taxon>
        <taxon>Actinomycetes</taxon>
        <taxon>Streptosporangiales</taxon>
        <taxon>Streptosporangiaceae</taxon>
        <taxon>Planotetraspora</taxon>
    </lineage>
</organism>
<dbReference type="Gene3D" id="3.20.20.80">
    <property type="entry name" value="Glycosidases"/>
    <property type="match status" value="1"/>
</dbReference>
<reference evidence="4 5" key="1">
    <citation type="submission" date="2021-01" db="EMBL/GenBank/DDBJ databases">
        <title>Whole genome shotgun sequence of Planotetraspora mira NBRC 15435.</title>
        <authorList>
            <person name="Komaki H."/>
            <person name="Tamura T."/>
        </authorList>
    </citation>
    <scope>NUCLEOTIDE SEQUENCE [LARGE SCALE GENOMIC DNA]</scope>
    <source>
        <strain evidence="4 5">NBRC 15435</strain>
    </source>
</reference>
<dbReference type="GO" id="GO:0016052">
    <property type="term" value="P:carbohydrate catabolic process"/>
    <property type="evidence" value="ECO:0007669"/>
    <property type="project" value="TreeGrafter"/>
</dbReference>
<dbReference type="InterPro" id="IPR018077">
    <property type="entry name" value="Glyco_hydro_fam25_subgr"/>
</dbReference>
<keyword evidence="2" id="KW-0378">Hydrolase</keyword>
<comment type="similarity">
    <text evidence="1">Belongs to the glycosyl hydrolase 25 family.</text>
</comment>
<evidence type="ECO:0000313" key="4">
    <source>
        <dbReference type="EMBL" id="GII34026.1"/>
    </source>
</evidence>
<evidence type="ECO:0000256" key="1">
    <source>
        <dbReference type="ARBA" id="ARBA00010646"/>
    </source>
</evidence>
<name>A0A8J3XAY0_9ACTN</name>
<proteinExistence type="inferred from homology"/>
<sequence>MIEGIDVSDWLPSVEWDGAVFGFARATEGDRGVDSAYAGHRDAMDAAGVLAGAYHVARPGGDPIAQAAHFLGHADAGLLAVDLRVSDGLAPAEVAAFARRWCDEVRRLAGVRPIVRTMRHFAAEGNCAGLADLPLWIAAPDRPRGQPSVPPPWTSWTLHQYASSPVNRDTFAGSLEELSTLATRE</sequence>